<keyword evidence="8" id="KW-1185">Reference proteome</keyword>
<protein>
    <recommendedName>
        <fullName evidence="5">Putrescine-binding periplasmic protein</fullName>
    </recommendedName>
</protein>
<evidence type="ECO:0000256" key="3">
    <source>
        <dbReference type="ARBA" id="ARBA00022729"/>
    </source>
</evidence>
<evidence type="ECO:0000313" key="7">
    <source>
        <dbReference type="EMBL" id="QSP95010.1"/>
    </source>
</evidence>
<evidence type="ECO:0000256" key="4">
    <source>
        <dbReference type="ARBA" id="ARBA00022764"/>
    </source>
</evidence>
<reference evidence="7 8" key="1">
    <citation type="submission" date="2021-03" db="EMBL/GenBank/DDBJ databases">
        <title>Genome sequencing of Marinobacter sp. LPB0319.</title>
        <authorList>
            <person name="Kim J."/>
        </authorList>
    </citation>
    <scope>NUCLEOTIDE SEQUENCE [LARGE SCALE GENOMIC DNA]</scope>
    <source>
        <strain evidence="7 8">LPB0319</strain>
    </source>
</reference>
<feature type="signal peptide" evidence="6">
    <location>
        <begin position="1"/>
        <end position="25"/>
    </location>
</feature>
<feature type="chain" id="PRO_5047506567" description="Putrescine-binding periplasmic protein" evidence="6">
    <location>
        <begin position="26"/>
        <end position="366"/>
    </location>
</feature>
<name>A0ABX7MRM5_9GAMM</name>
<evidence type="ECO:0000256" key="2">
    <source>
        <dbReference type="ARBA" id="ARBA00022448"/>
    </source>
</evidence>
<comment type="function">
    <text evidence="5">Required for the activity of the bacterial periplasmic transport system of putrescine.</text>
</comment>
<evidence type="ECO:0000256" key="5">
    <source>
        <dbReference type="PIRNR" id="PIRNR019574"/>
    </source>
</evidence>
<dbReference type="EMBL" id="CP071247">
    <property type="protein sequence ID" value="QSP95010.1"/>
    <property type="molecule type" value="Genomic_DNA"/>
</dbReference>
<keyword evidence="3 6" id="KW-0732">Signal</keyword>
<proteinExistence type="inferred from homology"/>
<dbReference type="InterPro" id="IPR006059">
    <property type="entry name" value="SBP"/>
</dbReference>
<gene>
    <name evidence="7" type="ORF">LPB19_00880</name>
</gene>
<dbReference type="CDD" id="cd13659">
    <property type="entry name" value="PBP2_PotF"/>
    <property type="match status" value="1"/>
</dbReference>
<organism evidence="7 8">
    <name type="scientific">Marinobacter salinisoli</name>
    <dbReference type="NCBI Taxonomy" id="2769486"/>
    <lineage>
        <taxon>Bacteria</taxon>
        <taxon>Pseudomonadati</taxon>
        <taxon>Pseudomonadota</taxon>
        <taxon>Gammaproteobacteria</taxon>
        <taxon>Pseudomonadales</taxon>
        <taxon>Marinobacteraceae</taxon>
        <taxon>Marinobacter</taxon>
    </lineage>
</organism>
<dbReference type="Gene3D" id="3.40.190.10">
    <property type="entry name" value="Periplasmic binding protein-like II"/>
    <property type="match status" value="2"/>
</dbReference>
<dbReference type="PRINTS" id="PR00909">
    <property type="entry name" value="SPERMDNBNDNG"/>
</dbReference>
<dbReference type="RefSeq" id="WP_206644217.1">
    <property type="nucleotide sequence ID" value="NZ_CP071247.1"/>
</dbReference>
<dbReference type="PANTHER" id="PTHR30222:SF12">
    <property type="entry name" value="NORSPERMIDINE SENSOR"/>
    <property type="match status" value="1"/>
</dbReference>
<evidence type="ECO:0000256" key="1">
    <source>
        <dbReference type="ARBA" id="ARBA00004418"/>
    </source>
</evidence>
<accession>A0ABX7MRM5</accession>
<keyword evidence="4 5" id="KW-0574">Periplasm</keyword>
<evidence type="ECO:0000313" key="8">
    <source>
        <dbReference type="Proteomes" id="UP000663555"/>
    </source>
</evidence>
<comment type="subcellular location">
    <subcellularLocation>
        <location evidence="1 5">Periplasm</location>
    </subcellularLocation>
</comment>
<dbReference type="PIRSF" id="PIRSF019574">
    <property type="entry name" value="Periplasmic_polyamine_BP"/>
    <property type="match status" value="1"/>
</dbReference>
<sequence>MLKEKLTVLATTSLLGVSMAGNAMAAGNVNFYNWSDYIAEETLPGFTESTGVTVKYDVFDSNEVLEAKLLAGSSGYDVVVPSASFMGKQITAGAYQKLDKSKLTNWDNLNPVIMKVIETIDPGNQYSVPYLWGTTGIGYNPQKVAEVLGEDAPTDSWDLVFKPENLAKLSDCGVAFLDAPAEVIPAALHYLGLDPNSENPKDYEQSEALLSELAQHVTYFHSSRFIGDLANGDICVAVGWSGDILQAATRAEEAGNGVEVAYTIPKEGAGMWFDMLTIPADASNVDEAHQLINYLMDAEVIAGVSNYVWYANGNSASTPLIDEEVTGDPSIYPTPEVEAKLYTFKVLPRKIDRIVTRSWQTIKSGN</sequence>
<evidence type="ECO:0000256" key="6">
    <source>
        <dbReference type="SAM" id="SignalP"/>
    </source>
</evidence>
<comment type="similarity">
    <text evidence="5">Belongs to the bacterial solute-binding protein PotD/PotF family.</text>
</comment>
<dbReference type="Proteomes" id="UP000663555">
    <property type="component" value="Chromosome"/>
</dbReference>
<dbReference type="Pfam" id="PF13416">
    <property type="entry name" value="SBP_bac_8"/>
    <property type="match status" value="1"/>
</dbReference>
<dbReference type="PANTHER" id="PTHR30222">
    <property type="entry name" value="SPERMIDINE/PUTRESCINE-BINDING PERIPLASMIC PROTEIN"/>
    <property type="match status" value="1"/>
</dbReference>
<dbReference type="SUPFAM" id="SSF53850">
    <property type="entry name" value="Periplasmic binding protein-like II"/>
    <property type="match status" value="1"/>
</dbReference>
<keyword evidence="2 5" id="KW-0813">Transport</keyword>
<dbReference type="InterPro" id="IPR001188">
    <property type="entry name" value="Sperm_putr-bd"/>
</dbReference>